<dbReference type="EMBL" id="QGTD01000008">
    <property type="protein sequence ID" value="PWU68255.1"/>
    <property type="molecule type" value="Genomic_DNA"/>
</dbReference>
<sequence>MKIDLTKKVVGLLLLSLLFLSGCGVFKGEQTLEQIDSPPEDAQFTDDLENAPEESEDTGDGTEEGGEEGIVEDDNEGQTEDEESSTTGESVSRMLYLIDQNGLVVPHEVELPTPASKEVAKQVLEYLVKDGPVSSMLPTGFQAVLPAGTEILSLNLEEGTLIVDVSEEFKNYEAENEAKILEAMTYTLTQFENVENVQLRIDGQALSEMPVNGTPIENGYSRANGINVHQAAGVDFMESKATTLYFPMQGEESVYFVPITQHVETTGDNAYQNIVQALLDGPGFDLPLTPYMNTGSALTAEPVMKDGVLSLTFNENILSNSEKSVIADEVMKSIVLTLTEQEGINAVEVMVENHEQVFNEKEQPYNEPVSKDMVVPTESI</sequence>
<feature type="compositionally biased region" description="Acidic residues" evidence="1">
    <location>
        <begin position="43"/>
        <end position="84"/>
    </location>
</feature>
<dbReference type="InterPro" id="IPR019606">
    <property type="entry name" value="GerMN"/>
</dbReference>
<keyword evidence="4" id="KW-1185">Reference proteome</keyword>
<accession>A0A317KXX4</accession>
<feature type="region of interest" description="Disordered" evidence="1">
    <location>
        <begin position="36"/>
        <end position="91"/>
    </location>
</feature>
<evidence type="ECO:0000256" key="1">
    <source>
        <dbReference type="SAM" id="MobiDB-lite"/>
    </source>
</evidence>
<dbReference type="Proteomes" id="UP000245624">
    <property type="component" value="Unassembled WGS sequence"/>
</dbReference>
<gene>
    <name evidence="3" type="ORF">DLJ74_07300</name>
</gene>
<organism evidence="3 4">
    <name type="scientific">Gracilibacillus dipsosauri</name>
    <dbReference type="NCBI Taxonomy" id="178340"/>
    <lineage>
        <taxon>Bacteria</taxon>
        <taxon>Bacillati</taxon>
        <taxon>Bacillota</taxon>
        <taxon>Bacilli</taxon>
        <taxon>Bacillales</taxon>
        <taxon>Bacillaceae</taxon>
        <taxon>Gracilibacillus</taxon>
    </lineage>
</organism>
<feature type="domain" description="GerMN" evidence="2">
    <location>
        <begin position="271"/>
        <end position="360"/>
    </location>
</feature>
<evidence type="ECO:0000313" key="3">
    <source>
        <dbReference type="EMBL" id="PWU68255.1"/>
    </source>
</evidence>
<dbReference type="SMART" id="SM00909">
    <property type="entry name" value="Germane"/>
    <property type="match status" value="2"/>
</dbReference>
<dbReference type="Pfam" id="PF10646">
    <property type="entry name" value="Germane"/>
    <property type="match status" value="2"/>
</dbReference>
<comment type="caution">
    <text evidence="3">The sequence shown here is derived from an EMBL/GenBank/DDBJ whole genome shotgun (WGS) entry which is preliminary data.</text>
</comment>
<dbReference type="PROSITE" id="PS51257">
    <property type="entry name" value="PROKAR_LIPOPROTEIN"/>
    <property type="match status" value="1"/>
</dbReference>
<dbReference type="RefSeq" id="WP_109983976.1">
    <property type="nucleotide sequence ID" value="NZ_JAJUIE010000009.1"/>
</dbReference>
<dbReference type="OrthoDB" id="1715058at2"/>
<evidence type="ECO:0000259" key="2">
    <source>
        <dbReference type="SMART" id="SM00909"/>
    </source>
</evidence>
<proteinExistence type="predicted"/>
<protein>
    <submittedName>
        <fullName evidence="3">Spore gernimation protein</fullName>
    </submittedName>
</protein>
<evidence type="ECO:0000313" key="4">
    <source>
        <dbReference type="Proteomes" id="UP000245624"/>
    </source>
</evidence>
<name>A0A317KXX4_9BACI</name>
<feature type="domain" description="GerMN" evidence="2">
    <location>
        <begin position="120"/>
        <end position="210"/>
    </location>
</feature>
<dbReference type="AlphaFoldDB" id="A0A317KXX4"/>
<reference evidence="3 4" key="1">
    <citation type="submission" date="2018-05" db="EMBL/GenBank/DDBJ databases">
        <title>Genomic analysis of Gracilibacillus dipsosauri DD1 reveals novel features of a salt-tolerant amylase.</title>
        <authorList>
            <person name="Deutch C.E."/>
            <person name="Yang S."/>
        </authorList>
    </citation>
    <scope>NUCLEOTIDE SEQUENCE [LARGE SCALE GENOMIC DNA]</scope>
    <source>
        <strain evidence="3 4">DD1</strain>
    </source>
</reference>